<dbReference type="InterPro" id="IPR050090">
    <property type="entry name" value="Tyrosine_recombinase_XerCD"/>
</dbReference>
<feature type="domain" description="Core-binding (CB)" evidence="6">
    <location>
        <begin position="12"/>
        <end position="89"/>
    </location>
</feature>
<keyword evidence="3" id="KW-0233">DNA recombination</keyword>
<dbReference type="InterPro" id="IPR011010">
    <property type="entry name" value="DNA_brk_join_enz"/>
</dbReference>
<dbReference type="PROSITE" id="PS51898">
    <property type="entry name" value="TYR_RECOMBINASE"/>
    <property type="match status" value="1"/>
</dbReference>
<dbReference type="CDD" id="cd00397">
    <property type="entry name" value="DNA_BRE_C"/>
    <property type="match status" value="1"/>
</dbReference>
<feature type="domain" description="Tyr recombinase" evidence="5">
    <location>
        <begin position="110"/>
        <end position="277"/>
    </location>
</feature>
<protein>
    <recommendedName>
        <fullName evidence="9">Integrase</fullName>
    </recommendedName>
</protein>
<dbReference type="Gene3D" id="1.10.443.10">
    <property type="entry name" value="Intergrase catalytic core"/>
    <property type="match status" value="1"/>
</dbReference>
<comment type="similarity">
    <text evidence="1">Belongs to the 'phage' integrase family.</text>
</comment>
<gene>
    <name evidence="7" type="ORF">BKH13_13730</name>
</gene>
<evidence type="ECO:0000256" key="3">
    <source>
        <dbReference type="ARBA" id="ARBA00023172"/>
    </source>
</evidence>
<evidence type="ECO:0000256" key="1">
    <source>
        <dbReference type="ARBA" id="ARBA00008857"/>
    </source>
</evidence>
<dbReference type="InterPro" id="IPR013762">
    <property type="entry name" value="Integrase-like_cat_sf"/>
</dbReference>
<name>A0ABX3EZH3_ACTNA</name>
<dbReference type="SUPFAM" id="SSF56349">
    <property type="entry name" value="DNA breaking-rejoining enzymes"/>
    <property type="match status" value="1"/>
</dbReference>
<dbReference type="PANTHER" id="PTHR30349:SF64">
    <property type="entry name" value="PROPHAGE INTEGRASE INTD-RELATED"/>
    <property type="match status" value="1"/>
</dbReference>
<dbReference type="Proteomes" id="UP000186781">
    <property type="component" value="Unassembled WGS sequence"/>
</dbReference>
<evidence type="ECO:0000256" key="2">
    <source>
        <dbReference type="ARBA" id="ARBA00023125"/>
    </source>
</evidence>
<dbReference type="EMBL" id="MSKX01000052">
    <property type="protein sequence ID" value="OLO80197.1"/>
    <property type="molecule type" value="Genomic_DNA"/>
</dbReference>
<evidence type="ECO:0000313" key="8">
    <source>
        <dbReference type="Proteomes" id="UP000186781"/>
    </source>
</evidence>
<proteinExistence type="inferred from homology"/>
<dbReference type="Pfam" id="PF00589">
    <property type="entry name" value="Phage_integrase"/>
    <property type="match status" value="1"/>
</dbReference>
<dbReference type="RefSeq" id="WP_075410508.1">
    <property type="nucleotide sequence ID" value="NZ_MSKX01000052.1"/>
</dbReference>
<dbReference type="Gene3D" id="1.10.150.130">
    <property type="match status" value="1"/>
</dbReference>
<dbReference type="PROSITE" id="PS51900">
    <property type="entry name" value="CB"/>
    <property type="match status" value="1"/>
</dbReference>
<evidence type="ECO:0008006" key="9">
    <source>
        <dbReference type="Google" id="ProtNLM"/>
    </source>
</evidence>
<reference evidence="7 8" key="1">
    <citation type="submission" date="2016-12" db="EMBL/GenBank/DDBJ databases">
        <title>Genomic comparison of strains in the 'Actinomyces naeslundii' group.</title>
        <authorList>
            <person name="Mughal S.R."/>
            <person name="Do T."/>
            <person name="Gilbert S.C."/>
            <person name="Witherden E.A."/>
            <person name="Didelot X."/>
            <person name="Beighton D."/>
        </authorList>
    </citation>
    <scope>NUCLEOTIDE SEQUENCE [LARGE SCALE GENOMIC DNA]</scope>
    <source>
        <strain evidence="7 8">WE6B-3</strain>
    </source>
</reference>
<evidence type="ECO:0000259" key="5">
    <source>
        <dbReference type="PROSITE" id="PS51898"/>
    </source>
</evidence>
<keyword evidence="8" id="KW-1185">Reference proteome</keyword>
<sequence>MRNSLKVVRADDAPDTLIDAWTLTMQAQGLSQTTITERPRLIRQLARTTGTDPAALTPHTIIAFLASIDSPVTADSYYSIIRAWCSWLVRAGHRDDDPTMRVPRPRVPPARPRPVTHPQLDAVLALPLRPATRTKILLAAYAGLRIHEIAKLKGQDIDPAGGTLTVTGKGGRTDLLPAHPIILEQAANYPRKGYWFPSTARPGQHVAAKTVGTVIARALRRAGIDATAHQLRHFFATSLLEAGVDSRIVQTLMRHASLATTGRYLGVTLTQQRTALDSLPIVASATLDTNPTPGPK</sequence>
<keyword evidence="2 4" id="KW-0238">DNA-binding</keyword>
<evidence type="ECO:0000256" key="4">
    <source>
        <dbReference type="PROSITE-ProRule" id="PRU01248"/>
    </source>
</evidence>
<evidence type="ECO:0000259" key="6">
    <source>
        <dbReference type="PROSITE" id="PS51900"/>
    </source>
</evidence>
<dbReference type="InterPro" id="IPR002104">
    <property type="entry name" value="Integrase_catalytic"/>
</dbReference>
<evidence type="ECO:0000313" key="7">
    <source>
        <dbReference type="EMBL" id="OLO80197.1"/>
    </source>
</evidence>
<dbReference type="InterPro" id="IPR010998">
    <property type="entry name" value="Integrase_recombinase_N"/>
</dbReference>
<accession>A0ABX3EZH3</accession>
<dbReference type="InterPro" id="IPR044068">
    <property type="entry name" value="CB"/>
</dbReference>
<dbReference type="PANTHER" id="PTHR30349">
    <property type="entry name" value="PHAGE INTEGRASE-RELATED"/>
    <property type="match status" value="1"/>
</dbReference>
<organism evidence="7 8">
    <name type="scientific">Actinomyces naeslundii</name>
    <dbReference type="NCBI Taxonomy" id="1655"/>
    <lineage>
        <taxon>Bacteria</taxon>
        <taxon>Bacillati</taxon>
        <taxon>Actinomycetota</taxon>
        <taxon>Actinomycetes</taxon>
        <taxon>Actinomycetales</taxon>
        <taxon>Actinomycetaceae</taxon>
        <taxon>Actinomyces</taxon>
    </lineage>
</organism>
<comment type="caution">
    <text evidence="7">The sequence shown here is derived from an EMBL/GenBank/DDBJ whole genome shotgun (WGS) entry which is preliminary data.</text>
</comment>